<evidence type="ECO:0000313" key="5">
    <source>
        <dbReference type="EMBL" id="KAF9752045.1"/>
    </source>
</evidence>
<keyword evidence="1" id="KW-0862">Zinc</keyword>
<dbReference type="PROSITE" id="PS50158">
    <property type="entry name" value="ZF_CCHC"/>
    <property type="match status" value="1"/>
</dbReference>
<evidence type="ECO:0000256" key="1">
    <source>
        <dbReference type="PROSITE-ProRule" id="PRU00047"/>
    </source>
</evidence>
<gene>
    <name evidence="4" type="ORF">BN869_000001207_1</name>
    <name evidence="5" type="ORF">IM811_013839</name>
</gene>
<dbReference type="GO" id="GO:0003676">
    <property type="term" value="F:nucleic acid binding"/>
    <property type="evidence" value="ECO:0007669"/>
    <property type="project" value="InterPro"/>
</dbReference>
<evidence type="ECO:0000259" key="3">
    <source>
        <dbReference type="PROSITE" id="PS50158"/>
    </source>
</evidence>
<name>A0A0B7JPB6_BIOOC</name>
<dbReference type="InterPro" id="IPR036875">
    <property type="entry name" value="Znf_CCHC_sf"/>
</dbReference>
<protein>
    <recommendedName>
        <fullName evidence="3">CCHC-type domain-containing protein</fullName>
    </recommendedName>
</protein>
<proteinExistence type="predicted"/>
<dbReference type="Gene3D" id="4.10.60.10">
    <property type="entry name" value="Zinc finger, CCHC-type"/>
    <property type="match status" value="1"/>
</dbReference>
<keyword evidence="1" id="KW-0863">Zinc-finger</keyword>
<dbReference type="EMBL" id="JADCTT010000005">
    <property type="protein sequence ID" value="KAF9752045.1"/>
    <property type="molecule type" value="Genomic_DNA"/>
</dbReference>
<sequence length="269" mass="29354">MAPETPRGVSSRLLTMKFMQRAAATASSPTTPGSNTDAHSDKKRKLGHNSAAQAKLIADIDKASIQAAIDEREAKRQAALEKHSGLDTRWVLDTNWDKKPLGKAQSQPLKVVYVGYGDIDSSDDESQDDPKCGRTSTQNYKQAPADKQSQKNTSDSEEDSQDDSSNDEDSDDSPRNHANGNSPLSRRRKDPAANPRQNPENSKAKEFRDKRKKKEVKLSKLTSISSGGISSGGDASNRNKALKCYNCHQVGHRASDCPNSSSKGQKKRS</sequence>
<feature type="compositionally biased region" description="Acidic residues" evidence="2">
    <location>
        <begin position="155"/>
        <end position="171"/>
    </location>
</feature>
<organism evidence="4">
    <name type="scientific">Bionectria ochroleuca</name>
    <name type="common">Gliocladium roseum</name>
    <dbReference type="NCBI Taxonomy" id="29856"/>
    <lineage>
        <taxon>Eukaryota</taxon>
        <taxon>Fungi</taxon>
        <taxon>Dikarya</taxon>
        <taxon>Ascomycota</taxon>
        <taxon>Pezizomycotina</taxon>
        <taxon>Sordariomycetes</taxon>
        <taxon>Hypocreomycetidae</taxon>
        <taxon>Hypocreales</taxon>
        <taxon>Bionectriaceae</taxon>
        <taxon>Clonostachys</taxon>
    </lineage>
</organism>
<dbReference type="AlphaFoldDB" id="A0A0B7JPB6"/>
<dbReference type="Proteomes" id="UP000616885">
    <property type="component" value="Unassembled WGS sequence"/>
</dbReference>
<dbReference type="SMART" id="SM00343">
    <property type="entry name" value="ZnF_C2HC"/>
    <property type="match status" value="1"/>
</dbReference>
<accession>A0A0B7JPB6</accession>
<feature type="region of interest" description="Disordered" evidence="2">
    <location>
        <begin position="73"/>
        <end position="269"/>
    </location>
</feature>
<evidence type="ECO:0000313" key="4">
    <source>
        <dbReference type="EMBL" id="CEO45152.1"/>
    </source>
</evidence>
<dbReference type="SUPFAM" id="SSF57756">
    <property type="entry name" value="Retrovirus zinc finger-like domains"/>
    <property type="match status" value="1"/>
</dbReference>
<reference evidence="5" key="2">
    <citation type="submission" date="2020-10" db="EMBL/GenBank/DDBJ databases">
        <title>High-Quality Genome Resource of Clonostachys rosea strain S41 by Oxford Nanopore Long-Read Sequencing.</title>
        <authorList>
            <person name="Wang H."/>
        </authorList>
    </citation>
    <scope>NUCLEOTIDE SEQUENCE</scope>
    <source>
        <strain evidence="5">S41</strain>
    </source>
</reference>
<feature type="region of interest" description="Disordered" evidence="2">
    <location>
        <begin position="20"/>
        <end position="49"/>
    </location>
</feature>
<reference evidence="4" key="1">
    <citation type="submission" date="2015-01" db="EMBL/GenBank/DDBJ databases">
        <authorList>
            <person name="Durling Mikael"/>
        </authorList>
    </citation>
    <scope>NUCLEOTIDE SEQUENCE</scope>
</reference>
<evidence type="ECO:0000256" key="2">
    <source>
        <dbReference type="SAM" id="MobiDB-lite"/>
    </source>
</evidence>
<dbReference type="InterPro" id="IPR001878">
    <property type="entry name" value="Znf_CCHC"/>
</dbReference>
<feature type="compositionally biased region" description="Low complexity" evidence="2">
    <location>
        <begin position="219"/>
        <end position="228"/>
    </location>
</feature>
<feature type="domain" description="CCHC-type" evidence="3">
    <location>
        <begin position="243"/>
        <end position="259"/>
    </location>
</feature>
<dbReference type="GO" id="GO:0008270">
    <property type="term" value="F:zinc ion binding"/>
    <property type="evidence" value="ECO:0007669"/>
    <property type="project" value="UniProtKB-KW"/>
</dbReference>
<feature type="compositionally biased region" description="Basic and acidic residues" evidence="2">
    <location>
        <begin position="73"/>
        <end position="86"/>
    </location>
</feature>
<feature type="compositionally biased region" description="Low complexity" evidence="2">
    <location>
        <begin position="22"/>
        <end position="32"/>
    </location>
</feature>
<dbReference type="Pfam" id="PF00098">
    <property type="entry name" value="zf-CCHC"/>
    <property type="match status" value="1"/>
</dbReference>
<dbReference type="EMBL" id="CDPU01000002">
    <property type="protein sequence ID" value="CEO45152.1"/>
    <property type="molecule type" value="Genomic_DNA"/>
</dbReference>
<keyword evidence="1" id="KW-0479">Metal-binding</keyword>